<name>A0A1T4YA92_9CLOT</name>
<reference evidence="2" key="1">
    <citation type="submission" date="2017-02" db="EMBL/GenBank/DDBJ databases">
        <authorList>
            <person name="Varghese N."/>
            <person name="Submissions S."/>
        </authorList>
    </citation>
    <scope>NUCLEOTIDE SEQUENCE [LARGE SCALE GENOMIC DNA]</scope>
    <source>
        <strain evidence="2">USBA 833</strain>
    </source>
</reference>
<dbReference type="STRING" id="1147123.SAMN05443428_13018"/>
<accession>A0A1T4YA92</accession>
<dbReference type="RefSeq" id="WP_078697588.1">
    <property type="nucleotide sequence ID" value="NZ_FUYH01000030.1"/>
</dbReference>
<organism evidence="1 2">
    <name type="scientific">Caloramator quimbayensis</name>
    <dbReference type="NCBI Taxonomy" id="1147123"/>
    <lineage>
        <taxon>Bacteria</taxon>
        <taxon>Bacillati</taxon>
        <taxon>Bacillota</taxon>
        <taxon>Clostridia</taxon>
        <taxon>Eubacteriales</taxon>
        <taxon>Clostridiaceae</taxon>
        <taxon>Caloramator</taxon>
    </lineage>
</organism>
<dbReference type="AlphaFoldDB" id="A0A1T4YA92"/>
<sequence length="100" mass="11255">MKRFERIISKNVRKQIPQAVQNELFNLVEDVGIGCVGIDSIHRFNLRIAPTRPDIQVMEYGIVETGHTGLYTMRTTNPVIASILVLVEGKTMTMILDGEI</sequence>
<protein>
    <submittedName>
        <fullName evidence="1">Uncharacterized protein</fullName>
    </submittedName>
</protein>
<keyword evidence="2" id="KW-1185">Reference proteome</keyword>
<dbReference type="Proteomes" id="UP000190105">
    <property type="component" value="Unassembled WGS sequence"/>
</dbReference>
<evidence type="ECO:0000313" key="1">
    <source>
        <dbReference type="EMBL" id="SKA98613.1"/>
    </source>
</evidence>
<proteinExistence type="predicted"/>
<dbReference type="EMBL" id="FUYH01000030">
    <property type="protein sequence ID" value="SKA98613.1"/>
    <property type="molecule type" value="Genomic_DNA"/>
</dbReference>
<gene>
    <name evidence="1" type="ORF">SAMN05443428_13018</name>
</gene>
<evidence type="ECO:0000313" key="2">
    <source>
        <dbReference type="Proteomes" id="UP000190105"/>
    </source>
</evidence>